<keyword evidence="5 12" id="KW-0545">Nucleotide biosynthesis</keyword>
<gene>
    <name evidence="12 14" type="primary">tmk</name>
    <name evidence="14" type="ORF">WBAD_1268</name>
</gene>
<dbReference type="Pfam" id="PF02223">
    <property type="entry name" value="Thymidylate_kin"/>
    <property type="match status" value="1"/>
</dbReference>
<sequence length="197" mass="22471">MFITFEGIDGSGKTTQSELLANYFKQIHGENNVVLTREPGGTDFAEKIRGLLLKDNIDPISELLLLISMRHEHMKKLILPALLEGKIVICDRFIDSTIAYQGYGLGVDLSLIRDLHKLVEIKYPDITFILDMDVQVGLSRAKDKNKYEEMNVDFYNKVREGFQEIAKKEPKRCSVITKIETKSDNHVQNEIIDIAKT</sequence>
<dbReference type="SUPFAM" id="SSF52540">
    <property type="entry name" value="P-loop containing nucleoside triphosphate hydrolases"/>
    <property type="match status" value="1"/>
</dbReference>
<evidence type="ECO:0000256" key="11">
    <source>
        <dbReference type="ARBA" id="ARBA00057735"/>
    </source>
</evidence>
<keyword evidence="8 12" id="KW-0067">ATP-binding</keyword>
<evidence type="ECO:0000256" key="9">
    <source>
        <dbReference type="ARBA" id="ARBA00029962"/>
    </source>
</evidence>
<feature type="domain" description="Thymidylate kinase-like" evidence="13">
    <location>
        <begin position="5"/>
        <end position="178"/>
    </location>
</feature>
<dbReference type="PROSITE" id="PS01331">
    <property type="entry name" value="THYMIDYLATE_KINASE"/>
    <property type="match status" value="1"/>
</dbReference>
<keyword evidence="7 12" id="KW-0418">Kinase</keyword>
<dbReference type="PANTHER" id="PTHR10344:SF4">
    <property type="entry name" value="UMP-CMP KINASE 2, MITOCHONDRIAL"/>
    <property type="match status" value="1"/>
</dbReference>
<evidence type="ECO:0000256" key="7">
    <source>
        <dbReference type="ARBA" id="ARBA00022777"/>
    </source>
</evidence>
<dbReference type="GO" id="GO:0005829">
    <property type="term" value="C:cytosol"/>
    <property type="evidence" value="ECO:0007669"/>
    <property type="project" value="TreeGrafter"/>
</dbReference>
<name>A0A3B0IWS7_9RICK</name>
<evidence type="ECO:0000256" key="5">
    <source>
        <dbReference type="ARBA" id="ARBA00022727"/>
    </source>
</evidence>
<evidence type="ECO:0000256" key="2">
    <source>
        <dbReference type="ARBA" id="ARBA00012980"/>
    </source>
</evidence>
<dbReference type="NCBIfam" id="TIGR00041">
    <property type="entry name" value="DTMP_kinase"/>
    <property type="match status" value="1"/>
</dbReference>
<accession>A0A3B0IWS7</accession>
<dbReference type="EC" id="2.7.4.9" evidence="2 12"/>
<dbReference type="GO" id="GO:0006227">
    <property type="term" value="P:dUDP biosynthetic process"/>
    <property type="evidence" value="ECO:0007669"/>
    <property type="project" value="TreeGrafter"/>
</dbReference>
<evidence type="ECO:0000259" key="13">
    <source>
        <dbReference type="Pfam" id="PF02223"/>
    </source>
</evidence>
<dbReference type="GO" id="GO:0005524">
    <property type="term" value="F:ATP binding"/>
    <property type="evidence" value="ECO:0007669"/>
    <property type="project" value="UniProtKB-UniRule"/>
</dbReference>
<evidence type="ECO:0000256" key="4">
    <source>
        <dbReference type="ARBA" id="ARBA00022679"/>
    </source>
</evidence>
<evidence type="ECO:0000313" key="14">
    <source>
        <dbReference type="EMBL" id="SPP33580.1"/>
    </source>
</evidence>
<dbReference type="GO" id="GO:0006233">
    <property type="term" value="P:dTDP biosynthetic process"/>
    <property type="evidence" value="ECO:0007669"/>
    <property type="project" value="InterPro"/>
</dbReference>
<dbReference type="PANTHER" id="PTHR10344">
    <property type="entry name" value="THYMIDYLATE KINASE"/>
    <property type="match status" value="1"/>
</dbReference>
<evidence type="ECO:0000256" key="10">
    <source>
        <dbReference type="ARBA" id="ARBA00048743"/>
    </source>
</evidence>
<keyword evidence="4 12" id="KW-0808">Transferase</keyword>
<reference evidence="14" key="1">
    <citation type="submission" date="2018-04" db="EMBL/GenBank/DDBJ databases">
        <authorList>
            <person name="Go L.Y."/>
            <person name="Mitchell J.A."/>
        </authorList>
    </citation>
    <scope>NUCLEOTIDE SEQUENCE</scope>
    <source>
        <strain evidence="14">WBAD</strain>
    </source>
</reference>
<evidence type="ECO:0000256" key="8">
    <source>
        <dbReference type="ARBA" id="ARBA00022840"/>
    </source>
</evidence>
<dbReference type="EMBL" id="OUNE01000227">
    <property type="protein sequence ID" value="SPP33580.1"/>
    <property type="molecule type" value="Genomic_DNA"/>
</dbReference>
<comment type="function">
    <text evidence="11 12">Phosphorylation of dTMP to form dTDP in both de novo and salvage pathways of dTTP synthesis.</text>
</comment>
<dbReference type="HAMAP" id="MF_00165">
    <property type="entry name" value="Thymidylate_kinase"/>
    <property type="match status" value="1"/>
</dbReference>
<dbReference type="GO" id="GO:0006235">
    <property type="term" value="P:dTTP biosynthetic process"/>
    <property type="evidence" value="ECO:0007669"/>
    <property type="project" value="UniProtKB-UniRule"/>
</dbReference>
<evidence type="ECO:0000256" key="6">
    <source>
        <dbReference type="ARBA" id="ARBA00022741"/>
    </source>
</evidence>
<dbReference type="GO" id="GO:0004798">
    <property type="term" value="F:dTMP kinase activity"/>
    <property type="evidence" value="ECO:0007669"/>
    <property type="project" value="UniProtKB-UniRule"/>
</dbReference>
<organism evidence="14">
    <name type="scientific">Wolbachia endosymbiont of Aleurodicus dispersus</name>
    <dbReference type="NCBI Taxonomy" id="1288877"/>
    <lineage>
        <taxon>Bacteria</taxon>
        <taxon>Pseudomonadati</taxon>
        <taxon>Pseudomonadota</taxon>
        <taxon>Alphaproteobacteria</taxon>
        <taxon>Rickettsiales</taxon>
        <taxon>Anaplasmataceae</taxon>
        <taxon>Wolbachieae</taxon>
        <taxon>Wolbachia</taxon>
    </lineage>
</organism>
<dbReference type="AlphaFoldDB" id="A0A3B0IWS7"/>
<keyword evidence="6 12" id="KW-0547">Nucleotide-binding</keyword>
<proteinExistence type="inferred from homology"/>
<evidence type="ECO:0000256" key="1">
    <source>
        <dbReference type="ARBA" id="ARBA00009776"/>
    </source>
</evidence>
<comment type="similarity">
    <text evidence="1 12">Belongs to the thymidylate kinase family.</text>
</comment>
<comment type="catalytic activity">
    <reaction evidence="10 12">
        <text>dTMP + ATP = dTDP + ADP</text>
        <dbReference type="Rhea" id="RHEA:13517"/>
        <dbReference type="ChEBI" id="CHEBI:30616"/>
        <dbReference type="ChEBI" id="CHEBI:58369"/>
        <dbReference type="ChEBI" id="CHEBI:63528"/>
        <dbReference type="ChEBI" id="CHEBI:456216"/>
        <dbReference type="EC" id="2.7.4.9"/>
    </reaction>
</comment>
<feature type="binding site" evidence="12">
    <location>
        <begin position="7"/>
        <end position="14"/>
    </location>
    <ligand>
        <name>ATP</name>
        <dbReference type="ChEBI" id="CHEBI:30616"/>
    </ligand>
</feature>
<dbReference type="FunFam" id="3.40.50.300:FF:000225">
    <property type="entry name" value="Thymidylate kinase"/>
    <property type="match status" value="1"/>
</dbReference>
<evidence type="ECO:0000256" key="3">
    <source>
        <dbReference type="ARBA" id="ARBA00017144"/>
    </source>
</evidence>
<dbReference type="InterPro" id="IPR018094">
    <property type="entry name" value="Thymidylate_kinase"/>
</dbReference>
<dbReference type="InterPro" id="IPR027417">
    <property type="entry name" value="P-loop_NTPase"/>
</dbReference>
<dbReference type="InterPro" id="IPR039430">
    <property type="entry name" value="Thymidylate_kin-like_dom"/>
</dbReference>
<protein>
    <recommendedName>
        <fullName evidence="3 12">Thymidylate kinase</fullName>
        <ecNumber evidence="2 12">2.7.4.9</ecNumber>
    </recommendedName>
    <alternativeName>
        <fullName evidence="9 12">dTMP kinase</fullName>
    </alternativeName>
</protein>
<dbReference type="InterPro" id="IPR018095">
    <property type="entry name" value="Thymidylate_kin_CS"/>
</dbReference>
<dbReference type="CDD" id="cd01672">
    <property type="entry name" value="TMPK"/>
    <property type="match status" value="1"/>
</dbReference>
<dbReference type="Gene3D" id="3.40.50.300">
    <property type="entry name" value="P-loop containing nucleotide triphosphate hydrolases"/>
    <property type="match status" value="1"/>
</dbReference>
<evidence type="ECO:0000256" key="12">
    <source>
        <dbReference type="HAMAP-Rule" id="MF_00165"/>
    </source>
</evidence>